<dbReference type="Pfam" id="PF04350">
    <property type="entry name" value="PilO"/>
    <property type="match status" value="1"/>
</dbReference>
<accession>A0A1F6Y098</accession>
<evidence type="ECO:0000313" key="1">
    <source>
        <dbReference type="EMBL" id="OGI99802.1"/>
    </source>
</evidence>
<dbReference type="InterPro" id="IPR007445">
    <property type="entry name" value="PilO"/>
</dbReference>
<name>A0A1F6Y098_9BACT</name>
<dbReference type="AlphaFoldDB" id="A0A1F6Y098"/>
<organism evidence="1 2">
    <name type="scientific">Candidatus Nomurabacteria bacterium RIFCSPLOWO2_02_FULL_40_10</name>
    <dbReference type="NCBI Taxonomy" id="1801786"/>
    <lineage>
        <taxon>Bacteria</taxon>
        <taxon>Candidatus Nomuraibacteriota</taxon>
    </lineage>
</organism>
<dbReference type="Gene3D" id="3.30.70.60">
    <property type="match status" value="1"/>
</dbReference>
<proteinExistence type="predicted"/>
<protein>
    <recommendedName>
        <fullName evidence="3">Type 4a pilus biogenesis protein PilO</fullName>
    </recommendedName>
</protein>
<dbReference type="EMBL" id="MFVK01000007">
    <property type="protein sequence ID" value="OGI99802.1"/>
    <property type="molecule type" value="Genomic_DNA"/>
</dbReference>
<sequence>MTQSIKNIVAALLIAISSYYLLSQDLPLFDLTSDMKNVIAERQVLLESYKKIADSIRDIAKDKDSRYSEIQRLALLAPKKYEIPEVITTVEAMFKKSGLNLSEIQITSQASKKNEPFNYVKIKLSTTTTDYFTILNLLDLVERNLRVIDIDKLGISKDNKVSGGLGVSVEATMYSINPDYVVASSIISKTPPPTSKPADVDK</sequence>
<comment type="caution">
    <text evidence="1">The sequence shown here is derived from an EMBL/GenBank/DDBJ whole genome shotgun (WGS) entry which is preliminary data.</text>
</comment>
<gene>
    <name evidence="1" type="ORF">A3H53_01600</name>
</gene>
<evidence type="ECO:0008006" key="3">
    <source>
        <dbReference type="Google" id="ProtNLM"/>
    </source>
</evidence>
<dbReference type="InterPro" id="IPR014717">
    <property type="entry name" value="Transl_elong_EF1B/ribsomal_bS6"/>
</dbReference>
<dbReference type="GO" id="GO:0043683">
    <property type="term" value="P:type IV pilus assembly"/>
    <property type="evidence" value="ECO:0007669"/>
    <property type="project" value="InterPro"/>
</dbReference>
<evidence type="ECO:0000313" key="2">
    <source>
        <dbReference type="Proteomes" id="UP000176479"/>
    </source>
</evidence>
<reference evidence="1 2" key="1">
    <citation type="journal article" date="2016" name="Nat. Commun.">
        <title>Thousands of microbial genomes shed light on interconnected biogeochemical processes in an aquifer system.</title>
        <authorList>
            <person name="Anantharaman K."/>
            <person name="Brown C.T."/>
            <person name="Hug L.A."/>
            <person name="Sharon I."/>
            <person name="Castelle C.J."/>
            <person name="Probst A.J."/>
            <person name="Thomas B.C."/>
            <person name="Singh A."/>
            <person name="Wilkins M.J."/>
            <person name="Karaoz U."/>
            <person name="Brodie E.L."/>
            <person name="Williams K.H."/>
            <person name="Hubbard S.S."/>
            <person name="Banfield J.F."/>
        </authorList>
    </citation>
    <scope>NUCLEOTIDE SEQUENCE [LARGE SCALE GENOMIC DNA]</scope>
</reference>
<dbReference type="GO" id="GO:0043107">
    <property type="term" value="P:type IV pilus-dependent motility"/>
    <property type="evidence" value="ECO:0007669"/>
    <property type="project" value="InterPro"/>
</dbReference>
<dbReference type="Proteomes" id="UP000176479">
    <property type="component" value="Unassembled WGS sequence"/>
</dbReference>